<keyword evidence="2 5" id="KW-0808">Transferase</keyword>
<reference evidence="5 6" key="1">
    <citation type="journal article" date="2019" name="Nat. Microbiol.">
        <title>Mediterranean grassland soil C-N compound turnover is dependent on rainfall and depth, and is mediated by genomically divergent microorganisms.</title>
        <authorList>
            <person name="Diamond S."/>
            <person name="Andeer P.F."/>
            <person name="Li Z."/>
            <person name="Crits-Christoph A."/>
            <person name="Burstein D."/>
            <person name="Anantharaman K."/>
            <person name="Lane K.R."/>
            <person name="Thomas B.C."/>
            <person name="Pan C."/>
            <person name="Northen T.R."/>
            <person name="Banfield J.F."/>
        </authorList>
    </citation>
    <scope>NUCLEOTIDE SEQUENCE [LARGE SCALE GENOMIC DNA]</scope>
    <source>
        <strain evidence="5">NP_6</strain>
    </source>
</reference>
<dbReference type="Gene3D" id="3.40.50.150">
    <property type="entry name" value="Vaccinia Virus protein VP39"/>
    <property type="match status" value="1"/>
</dbReference>
<name>A0A537J7V1_9BACT</name>
<feature type="region of interest" description="Disordered" evidence="3">
    <location>
        <begin position="1"/>
        <end position="60"/>
    </location>
</feature>
<protein>
    <submittedName>
        <fullName evidence="5">Class I SAM-dependent methyltransferase</fullName>
    </submittedName>
</protein>
<evidence type="ECO:0000259" key="4">
    <source>
        <dbReference type="Pfam" id="PF05175"/>
    </source>
</evidence>
<dbReference type="PANTHER" id="PTHR47816:SF4">
    <property type="entry name" value="RIBOSOMAL RNA SMALL SUBUNIT METHYLTRANSFERASE C"/>
    <property type="match status" value="1"/>
</dbReference>
<dbReference type="InterPro" id="IPR007848">
    <property type="entry name" value="Small_mtfrase_dom"/>
</dbReference>
<feature type="compositionally biased region" description="Basic and acidic residues" evidence="3">
    <location>
        <begin position="1"/>
        <end position="11"/>
    </location>
</feature>
<dbReference type="InterPro" id="IPR029063">
    <property type="entry name" value="SAM-dependent_MTases_sf"/>
</dbReference>
<dbReference type="Proteomes" id="UP000318093">
    <property type="component" value="Unassembled WGS sequence"/>
</dbReference>
<dbReference type="GO" id="GO:0008757">
    <property type="term" value="F:S-adenosylmethionine-dependent methyltransferase activity"/>
    <property type="evidence" value="ECO:0007669"/>
    <property type="project" value="InterPro"/>
</dbReference>
<proteinExistence type="predicted"/>
<evidence type="ECO:0000256" key="3">
    <source>
        <dbReference type="SAM" id="MobiDB-lite"/>
    </source>
</evidence>
<dbReference type="SUPFAM" id="SSF53335">
    <property type="entry name" value="S-adenosyl-L-methionine-dependent methyltransferases"/>
    <property type="match status" value="1"/>
</dbReference>
<gene>
    <name evidence="5" type="ORF">E6H03_09925</name>
</gene>
<keyword evidence="1 5" id="KW-0489">Methyltransferase</keyword>
<feature type="compositionally biased region" description="Low complexity" evidence="3">
    <location>
        <begin position="12"/>
        <end position="25"/>
    </location>
</feature>
<evidence type="ECO:0000256" key="1">
    <source>
        <dbReference type="ARBA" id="ARBA00022603"/>
    </source>
</evidence>
<feature type="compositionally biased region" description="Basic residues" evidence="3">
    <location>
        <begin position="33"/>
        <end position="50"/>
    </location>
</feature>
<comment type="caution">
    <text evidence="5">The sequence shown here is derived from an EMBL/GenBank/DDBJ whole genome shotgun (WGS) entry which is preliminary data.</text>
</comment>
<feature type="domain" description="Methyltransferase small" evidence="4">
    <location>
        <begin position="96"/>
        <end position="263"/>
    </location>
</feature>
<dbReference type="GO" id="GO:0032259">
    <property type="term" value="P:methylation"/>
    <property type="evidence" value="ECO:0007669"/>
    <property type="project" value="UniProtKB-KW"/>
</dbReference>
<accession>A0A537J7V1</accession>
<dbReference type="EMBL" id="VBAN01000316">
    <property type="protein sequence ID" value="TMI79580.1"/>
    <property type="molecule type" value="Genomic_DNA"/>
</dbReference>
<evidence type="ECO:0000256" key="2">
    <source>
        <dbReference type="ARBA" id="ARBA00022679"/>
    </source>
</evidence>
<dbReference type="CDD" id="cd02440">
    <property type="entry name" value="AdoMet_MTases"/>
    <property type="match status" value="1"/>
</dbReference>
<dbReference type="PANTHER" id="PTHR47816">
    <property type="entry name" value="RIBOSOMAL RNA SMALL SUBUNIT METHYLTRANSFERASE C"/>
    <property type="match status" value="1"/>
</dbReference>
<dbReference type="InterPro" id="IPR046977">
    <property type="entry name" value="RsmC/RlmG"/>
</dbReference>
<sequence>MGERAVVDRGSPRPAGRARPANAGARGAGGATRGRRGAPCRSRGPARRGPRGIAERPARAARRAVTVTASQYFTPAPPSAPRLRIIEFRDGDRVFRFRTAAGVFARAAVDPGSRLLLEAVARRDRGERVLDLGCGYGVLGIVAAARAPGARVMLVDVNPRAAALAAENVRLNAVTNAEVRCGDGCAPVADRRFDLVLFNPPIRAGRSVVVRLMTEAHACLVPGGRLYMVVRTRQGARTLARLLGDIFARVTEVERGSGFRVYEARDV</sequence>
<evidence type="ECO:0000313" key="5">
    <source>
        <dbReference type="EMBL" id="TMI79580.1"/>
    </source>
</evidence>
<dbReference type="Pfam" id="PF05175">
    <property type="entry name" value="MTS"/>
    <property type="match status" value="1"/>
</dbReference>
<evidence type="ECO:0000313" key="6">
    <source>
        <dbReference type="Proteomes" id="UP000318093"/>
    </source>
</evidence>
<organism evidence="5 6">
    <name type="scientific">Candidatus Segetimicrobium genomatis</name>
    <dbReference type="NCBI Taxonomy" id="2569760"/>
    <lineage>
        <taxon>Bacteria</taxon>
        <taxon>Bacillati</taxon>
        <taxon>Candidatus Sysuimicrobiota</taxon>
        <taxon>Candidatus Sysuimicrobiia</taxon>
        <taxon>Candidatus Sysuimicrobiales</taxon>
        <taxon>Candidatus Segetimicrobiaceae</taxon>
        <taxon>Candidatus Segetimicrobium</taxon>
    </lineage>
</organism>
<dbReference type="AlphaFoldDB" id="A0A537J7V1"/>